<evidence type="ECO:0000313" key="1">
    <source>
        <dbReference type="EMBL" id="CDW49105.1"/>
    </source>
</evidence>
<dbReference type="AlphaFoldDB" id="A0A0K2VFD7"/>
<sequence>MRLLSTLTSNANPVDFLAGPFFCFFLNGNLKNEFSFPL</sequence>
<organism evidence="1">
    <name type="scientific">Lepeophtheirus salmonis</name>
    <name type="common">Salmon louse</name>
    <name type="synonym">Caligus salmonis</name>
    <dbReference type="NCBI Taxonomy" id="72036"/>
    <lineage>
        <taxon>Eukaryota</taxon>
        <taxon>Metazoa</taxon>
        <taxon>Ecdysozoa</taxon>
        <taxon>Arthropoda</taxon>
        <taxon>Crustacea</taxon>
        <taxon>Multicrustacea</taxon>
        <taxon>Hexanauplia</taxon>
        <taxon>Copepoda</taxon>
        <taxon>Siphonostomatoida</taxon>
        <taxon>Caligidae</taxon>
        <taxon>Lepeophtheirus</taxon>
    </lineage>
</organism>
<reference evidence="1" key="1">
    <citation type="submission" date="2014-05" db="EMBL/GenBank/DDBJ databases">
        <authorList>
            <person name="Chronopoulou M."/>
        </authorList>
    </citation>
    <scope>NUCLEOTIDE SEQUENCE</scope>
    <source>
        <tissue evidence="1">Whole organism</tissue>
    </source>
</reference>
<proteinExistence type="predicted"/>
<name>A0A0K2VFD7_LEPSM</name>
<accession>A0A0K2VFD7</accession>
<protein>
    <submittedName>
        <fullName evidence="1">Uncharacterized protein</fullName>
    </submittedName>
</protein>
<dbReference type="EMBL" id="HACA01031744">
    <property type="protein sequence ID" value="CDW49105.1"/>
    <property type="molecule type" value="Transcribed_RNA"/>
</dbReference>